<protein>
    <recommendedName>
        <fullName evidence="3">Knr4/Smi1-like domain-containing protein</fullName>
    </recommendedName>
</protein>
<organism evidence="1 2">
    <name type="scientific">Kitasatospora phosalacinea</name>
    <dbReference type="NCBI Taxonomy" id="2065"/>
    <lineage>
        <taxon>Bacteria</taxon>
        <taxon>Bacillati</taxon>
        <taxon>Actinomycetota</taxon>
        <taxon>Actinomycetes</taxon>
        <taxon>Kitasatosporales</taxon>
        <taxon>Streptomycetaceae</taxon>
        <taxon>Kitasatospora</taxon>
    </lineage>
</organism>
<evidence type="ECO:0008006" key="3">
    <source>
        <dbReference type="Google" id="ProtNLM"/>
    </source>
</evidence>
<dbReference type="AlphaFoldDB" id="A0A9W6USF4"/>
<accession>A0A9W6USF4</accession>
<evidence type="ECO:0000313" key="1">
    <source>
        <dbReference type="EMBL" id="GLW58077.1"/>
    </source>
</evidence>
<dbReference type="SUPFAM" id="SSF160631">
    <property type="entry name" value="SMI1/KNR4-like"/>
    <property type="match status" value="1"/>
</dbReference>
<evidence type="ECO:0000313" key="2">
    <source>
        <dbReference type="Proteomes" id="UP001165143"/>
    </source>
</evidence>
<dbReference type="EMBL" id="BSRX01000047">
    <property type="protein sequence ID" value="GLW58077.1"/>
    <property type="molecule type" value="Genomic_DNA"/>
</dbReference>
<reference evidence="1" key="1">
    <citation type="submission" date="2023-02" db="EMBL/GenBank/DDBJ databases">
        <title>Kitasatospora phosalacinea NBRC 14362.</title>
        <authorList>
            <person name="Ichikawa N."/>
            <person name="Sato H."/>
            <person name="Tonouchi N."/>
        </authorList>
    </citation>
    <scope>NUCLEOTIDE SEQUENCE</scope>
    <source>
        <strain evidence="1">NBRC 14362</strain>
    </source>
</reference>
<dbReference type="Proteomes" id="UP001165143">
    <property type="component" value="Unassembled WGS sequence"/>
</dbReference>
<gene>
    <name evidence="1" type="ORF">Kpho01_60880</name>
</gene>
<dbReference type="InterPro" id="IPR037883">
    <property type="entry name" value="Knr4/Smi1-like_sf"/>
</dbReference>
<comment type="caution">
    <text evidence="1">The sequence shown here is derived from an EMBL/GenBank/DDBJ whole genome shotgun (WGS) entry which is preliminary data.</text>
</comment>
<proteinExistence type="predicted"/>
<sequence length="137" mass="15637">MEREIGYELPPLLRRIYTEVGDGGFGPEGGLASLTPRRIPEWHRPDWPLATSPRTRYPEWGPPPSWLFLTGGGCSMQWYVSLIALDNPVLLWDADGWEPDWGENPHDGLHYAAPSLRQWLWTWADGGDVWDEALKIV</sequence>
<name>A0A9W6USF4_9ACTN</name>